<evidence type="ECO:0000313" key="6">
    <source>
        <dbReference type="Proteomes" id="UP001447188"/>
    </source>
</evidence>
<comment type="caution">
    <text evidence="5">The sequence shown here is derived from an EMBL/GenBank/DDBJ whole genome shotgun (WGS) entry which is preliminary data.</text>
</comment>
<dbReference type="Pfam" id="PF00170">
    <property type="entry name" value="bZIP_1"/>
    <property type="match status" value="1"/>
</dbReference>
<evidence type="ECO:0000256" key="2">
    <source>
        <dbReference type="ARBA" id="ARBA00023242"/>
    </source>
</evidence>
<dbReference type="PANTHER" id="PTHR40621:SF6">
    <property type="entry name" value="AP-1-LIKE TRANSCRIPTION FACTOR YAP1-RELATED"/>
    <property type="match status" value="1"/>
</dbReference>
<dbReference type="CDD" id="cd14688">
    <property type="entry name" value="bZIP_YAP"/>
    <property type="match status" value="1"/>
</dbReference>
<dbReference type="PROSITE" id="PS00036">
    <property type="entry name" value="BZIP_BASIC"/>
    <property type="match status" value="1"/>
</dbReference>
<feature type="compositionally biased region" description="Basic and acidic residues" evidence="3">
    <location>
        <begin position="89"/>
        <end position="99"/>
    </location>
</feature>
<dbReference type="InterPro" id="IPR046347">
    <property type="entry name" value="bZIP_sf"/>
</dbReference>
<protein>
    <recommendedName>
        <fullName evidence="4">BZIP domain-containing protein</fullName>
    </recommendedName>
</protein>
<dbReference type="PROSITE" id="PS50217">
    <property type="entry name" value="BZIP"/>
    <property type="match status" value="1"/>
</dbReference>
<dbReference type="Gene3D" id="1.20.5.170">
    <property type="match status" value="1"/>
</dbReference>
<dbReference type="SMART" id="SM00338">
    <property type="entry name" value="BRLZ"/>
    <property type="match status" value="1"/>
</dbReference>
<feature type="compositionally biased region" description="Basic and acidic residues" evidence="3">
    <location>
        <begin position="62"/>
        <end position="81"/>
    </location>
</feature>
<dbReference type="SUPFAM" id="SSF57959">
    <property type="entry name" value="Leucine zipper domain"/>
    <property type="match status" value="1"/>
</dbReference>
<feature type="domain" description="BZIP" evidence="4">
    <location>
        <begin position="106"/>
        <end position="166"/>
    </location>
</feature>
<name>A0ABR3GEW8_9PEZI</name>
<organism evidence="5 6">
    <name type="scientific">Discina gigas</name>
    <dbReference type="NCBI Taxonomy" id="1032678"/>
    <lineage>
        <taxon>Eukaryota</taxon>
        <taxon>Fungi</taxon>
        <taxon>Dikarya</taxon>
        <taxon>Ascomycota</taxon>
        <taxon>Pezizomycotina</taxon>
        <taxon>Pezizomycetes</taxon>
        <taxon>Pezizales</taxon>
        <taxon>Discinaceae</taxon>
        <taxon>Discina</taxon>
    </lineage>
</organism>
<dbReference type="Proteomes" id="UP001447188">
    <property type="component" value="Unassembled WGS sequence"/>
</dbReference>
<dbReference type="InterPro" id="IPR050936">
    <property type="entry name" value="AP-1-like"/>
</dbReference>
<dbReference type="PANTHER" id="PTHR40621">
    <property type="entry name" value="TRANSCRIPTION FACTOR KAPC-RELATED"/>
    <property type="match status" value="1"/>
</dbReference>
<feature type="region of interest" description="Disordered" evidence="3">
    <location>
        <begin position="1"/>
        <end position="125"/>
    </location>
</feature>
<dbReference type="EMBL" id="JBBBZM010000093">
    <property type="protein sequence ID" value="KAL0634498.1"/>
    <property type="molecule type" value="Genomic_DNA"/>
</dbReference>
<keyword evidence="2" id="KW-0539">Nucleus</keyword>
<evidence type="ECO:0000259" key="4">
    <source>
        <dbReference type="PROSITE" id="PS50217"/>
    </source>
</evidence>
<dbReference type="InterPro" id="IPR004827">
    <property type="entry name" value="bZIP"/>
</dbReference>
<accession>A0ABR3GEW8</accession>
<feature type="compositionally biased region" description="Polar residues" evidence="3">
    <location>
        <begin position="46"/>
        <end position="55"/>
    </location>
</feature>
<keyword evidence="6" id="KW-1185">Reference proteome</keyword>
<feature type="compositionally biased region" description="Low complexity" evidence="3">
    <location>
        <begin position="1"/>
        <end position="14"/>
    </location>
</feature>
<proteinExistence type="predicted"/>
<comment type="subcellular location">
    <subcellularLocation>
        <location evidence="1">Nucleus</location>
    </subcellularLocation>
</comment>
<evidence type="ECO:0000256" key="3">
    <source>
        <dbReference type="SAM" id="MobiDB-lite"/>
    </source>
</evidence>
<evidence type="ECO:0000313" key="5">
    <source>
        <dbReference type="EMBL" id="KAL0634498.1"/>
    </source>
</evidence>
<gene>
    <name evidence="5" type="ORF">Q9L58_006587</name>
</gene>
<sequence length="298" mass="33292">MASYSQQPFYTQPPAAYPPTPTPTHQADDFSPLQSFPSYTGFEFYETSSGHQNIPPSIRGHTPIEHDSQQRARSSSEEKELTPGQRVSHSADDGLHFTDDANLTPRQRRKEQNRAAQRAFRERKERHVKELEHRLKTLEQHASETAAQNDILKQELQKTKLENRLLHENNLRGQSPPELSDVAAMNFKPTDQVNPPPAFTSPIFGEHPNRGPIHRISTSPKTGERLLGAGAAWDLIVCHPLYEQGLVDIGDISDRLKGLARCDGQGPVFEESVILEAIHTSSGSGRDELLVESPGLLY</sequence>
<dbReference type="Gene3D" id="1.10.238.100">
    <property type="entry name" value="YAP1 redox domain. Chain B"/>
    <property type="match status" value="1"/>
</dbReference>
<reference evidence="5 6" key="1">
    <citation type="submission" date="2024-02" db="EMBL/GenBank/DDBJ databases">
        <title>Discinaceae phylogenomics.</title>
        <authorList>
            <person name="Dirks A.C."/>
            <person name="James T.Y."/>
        </authorList>
    </citation>
    <scope>NUCLEOTIDE SEQUENCE [LARGE SCALE GENOMIC DNA]</scope>
    <source>
        <strain evidence="5 6">ACD0624</strain>
    </source>
</reference>
<evidence type="ECO:0000256" key="1">
    <source>
        <dbReference type="ARBA" id="ARBA00004123"/>
    </source>
</evidence>